<feature type="compositionally biased region" description="Basic residues" evidence="1">
    <location>
        <begin position="83"/>
        <end position="92"/>
    </location>
</feature>
<reference evidence="3" key="1">
    <citation type="submission" date="2025-08" db="UniProtKB">
        <authorList>
            <consortium name="RefSeq"/>
        </authorList>
    </citation>
    <scope>IDENTIFICATION</scope>
    <source>
        <tissue evidence="3">Whole organism</tissue>
    </source>
</reference>
<proteinExistence type="predicted"/>
<dbReference type="AlphaFoldDB" id="A0A9C6WZV2"/>
<evidence type="ECO:0000256" key="1">
    <source>
        <dbReference type="SAM" id="MobiDB-lite"/>
    </source>
</evidence>
<feature type="region of interest" description="Disordered" evidence="1">
    <location>
        <begin position="59"/>
        <end position="117"/>
    </location>
</feature>
<evidence type="ECO:0000313" key="3">
    <source>
        <dbReference type="RefSeq" id="XP_052123663.1"/>
    </source>
</evidence>
<gene>
    <name evidence="3" type="primary">LOC113215823</name>
</gene>
<sequence>MFYLIHWLNENLWDVWADEEANGRIPQELRFEGALGLTQYTDGQSYLGKVLKMSEDKDEVEKAEQELSDLIKSQKTAPVEPRNRKRNTKSRSKSTTVATERQVSSALNERPKLTPAQLEVKKRAAEQLKLKAAAQQKEEDRQDKNLQKSVSRALDFGKSNSDALSDEDIFSNPESDDDVDLEPGNLAVQDNTKKHDNDSLKSSDER</sequence>
<keyword evidence="2" id="KW-1185">Reference proteome</keyword>
<feature type="compositionally biased region" description="Polar residues" evidence="1">
    <location>
        <begin position="97"/>
        <end position="107"/>
    </location>
</feature>
<feature type="compositionally biased region" description="Basic and acidic residues" evidence="1">
    <location>
        <begin position="191"/>
        <end position="206"/>
    </location>
</feature>
<feature type="compositionally biased region" description="Acidic residues" evidence="1">
    <location>
        <begin position="164"/>
        <end position="181"/>
    </location>
</feature>
<dbReference type="GeneID" id="113215823"/>
<protein>
    <submittedName>
        <fullName evidence="3">Uncharacterized protein LOC113215823 isoform X1</fullName>
    </submittedName>
</protein>
<evidence type="ECO:0000313" key="2">
    <source>
        <dbReference type="Proteomes" id="UP000504606"/>
    </source>
</evidence>
<feature type="region of interest" description="Disordered" evidence="1">
    <location>
        <begin position="130"/>
        <end position="206"/>
    </location>
</feature>
<dbReference type="RefSeq" id="XP_052123663.1">
    <property type="nucleotide sequence ID" value="XM_052267703.1"/>
</dbReference>
<name>A0A9C6WZV2_FRAOC</name>
<organism evidence="2 3">
    <name type="scientific">Frankliniella occidentalis</name>
    <name type="common">Western flower thrips</name>
    <name type="synonym">Euthrips occidentalis</name>
    <dbReference type="NCBI Taxonomy" id="133901"/>
    <lineage>
        <taxon>Eukaryota</taxon>
        <taxon>Metazoa</taxon>
        <taxon>Ecdysozoa</taxon>
        <taxon>Arthropoda</taxon>
        <taxon>Hexapoda</taxon>
        <taxon>Insecta</taxon>
        <taxon>Pterygota</taxon>
        <taxon>Neoptera</taxon>
        <taxon>Paraneoptera</taxon>
        <taxon>Thysanoptera</taxon>
        <taxon>Terebrantia</taxon>
        <taxon>Thripoidea</taxon>
        <taxon>Thripidae</taxon>
        <taxon>Frankliniella</taxon>
    </lineage>
</organism>
<feature type="compositionally biased region" description="Basic and acidic residues" evidence="1">
    <location>
        <begin position="136"/>
        <end position="146"/>
    </location>
</feature>
<dbReference type="Proteomes" id="UP000504606">
    <property type="component" value="Unplaced"/>
</dbReference>
<accession>A0A9C6WZV2</accession>
<dbReference type="KEGG" id="foc:113215823"/>